<dbReference type="GO" id="GO:0006281">
    <property type="term" value="P:DNA repair"/>
    <property type="evidence" value="ECO:0007669"/>
    <property type="project" value="TreeGrafter"/>
</dbReference>
<dbReference type="RefSeq" id="WP_115567056.1">
    <property type="nucleotide sequence ID" value="NZ_QRGR01000021.1"/>
</dbReference>
<evidence type="ECO:0000313" key="6">
    <source>
        <dbReference type="Proteomes" id="UP000256708"/>
    </source>
</evidence>
<dbReference type="InterPro" id="IPR006439">
    <property type="entry name" value="HAD-SF_hydro_IA"/>
</dbReference>
<dbReference type="SFLD" id="SFLDG01129">
    <property type="entry name" value="C1.5:_HAD__Beta-PGM__Phosphata"/>
    <property type="match status" value="1"/>
</dbReference>
<protein>
    <recommendedName>
        <fullName evidence="4">phosphoglycolate phosphatase</fullName>
        <ecNumber evidence="4">3.1.3.18</ecNumber>
    </recommendedName>
</protein>
<dbReference type="PANTHER" id="PTHR43434:SF1">
    <property type="entry name" value="PHOSPHOGLYCOLATE PHOSPHATASE"/>
    <property type="match status" value="1"/>
</dbReference>
<dbReference type="Gene3D" id="1.10.150.240">
    <property type="entry name" value="Putative phosphatase, domain 2"/>
    <property type="match status" value="1"/>
</dbReference>
<comment type="catalytic activity">
    <reaction evidence="1">
        <text>2-phosphoglycolate + H2O = glycolate + phosphate</text>
        <dbReference type="Rhea" id="RHEA:14369"/>
        <dbReference type="ChEBI" id="CHEBI:15377"/>
        <dbReference type="ChEBI" id="CHEBI:29805"/>
        <dbReference type="ChEBI" id="CHEBI:43474"/>
        <dbReference type="ChEBI" id="CHEBI:58033"/>
        <dbReference type="EC" id="3.1.3.18"/>
    </reaction>
</comment>
<comment type="caution">
    <text evidence="5">The sequence shown here is derived from an EMBL/GenBank/DDBJ whole genome shotgun (WGS) entry which is preliminary data.</text>
</comment>
<dbReference type="InterPro" id="IPR023198">
    <property type="entry name" value="PGP-like_dom2"/>
</dbReference>
<dbReference type="EMBL" id="QRGR01000021">
    <property type="protein sequence ID" value="RDV13747.1"/>
    <property type="molecule type" value="Genomic_DNA"/>
</dbReference>
<comment type="pathway">
    <text evidence="2">Organic acid metabolism; glycolate biosynthesis; glycolate from 2-phosphoglycolate: step 1/1.</text>
</comment>
<dbReference type="Pfam" id="PF13419">
    <property type="entry name" value="HAD_2"/>
    <property type="match status" value="1"/>
</dbReference>
<evidence type="ECO:0000256" key="1">
    <source>
        <dbReference type="ARBA" id="ARBA00000830"/>
    </source>
</evidence>
<reference evidence="6" key="1">
    <citation type="submission" date="2018-08" db="EMBL/GenBank/DDBJ databases">
        <authorList>
            <person name="Liu Z.-W."/>
            <person name="Du Z.-J."/>
        </authorList>
    </citation>
    <scope>NUCLEOTIDE SEQUENCE [LARGE SCALE GENOMIC DNA]</scope>
    <source>
        <strain evidence="6">H4X</strain>
    </source>
</reference>
<dbReference type="OrthoDB" id="9792518at2"/>
<dbReference type="GO" id="GO:0008967">
    <property type="term" value="F:phosphoglycolate phosphatase activity"/>
    <property type="evidence" value="ECO:0007669"/>
    <property type="project" value="UniProtKB-EC"/>
</dbReference>
<dbReference type="InterPro" id="IPR041492">
    <property type="entry name" value="HAD_2"/>
</dbReference>
<dbReference type="SFLD" id="SFLDS00003">
    <property type="entry name" value="Haloacid_Dehalogenase"/>
    <property type="match status" value="1"/>
</dbReference>
<evidence type="ECO:0000256" key="4">
    <source>
        <dbReference type="ARBA" id="ARBA00013078"/>
    </source>
</evidence>
<proteinExistence type="inferred from homology"/>
<keyword evidence="6" id="KW-1185">Reference proteome</keyword>
<keyword evidence="5" id="KW-0378">Hydrolase</keyword>
<sequence>MNQNTDGIIFDLDGTLWDCTPAIAEAWNAAIDQFDFVDQKLTADDIRNVAGMPHDDIYEKLFPDLSPEQRQKLQKVSDQLQAENLKEKGGELYPELKETLEELQKNYKLFIVSNCQVGYINNFLEFHKLQHFFTDHACYGDRNRPKGENIKAVIERNNLKDAVYIGDTKGDYEASQQAEVPFVFAKYGFGEVAADVQSIDSFADLRKLF</sequence>
<dbReference type="AlphaFoldDB" id="A0A3D8L8Q8"/>
<evidence type="ECO:0000256" key="3">
    <source>
        <dbReference type="ARBA" id="ARBA00006171"/>
    </source>
</evidence>
<dbReference type="InterPro" id="IPR050155">
    <property type="entry name" value="HAD-like_hydrolase_sf"/>
</dbReference>
<accession>A0A3D8L8Q8</accession>
<dbReference type="InterPro" id="IPR023214">
    <property type="entry name" value="HAD_sf"/>
</dbReference>
<evidence type="ECO:0000313" key="5">
    <source>
        <dbReference type="EMBL" id="RDV13747.1"/>
    </source>
</evidence>
<dbReference type="PANTHER" id="PTHR43434">
    <property type="entry name" value="PHOSPHOGLYCOLATE PHOSPHATASE"/>
    <property type="match status" value="1"/>
</dbReference>
<gene>
    <name evidence="5" type="ORF">DXT99_18490</name>
</gene>
<dbReference type="Gene3D" id="3.40.50.1000">
    <property type="entry name" value="HAD superfamily/HAD-like"/>
    <property type="match status" value="1"/>
</dbReference>
<organism evidence="5 6">
    <name type="scientific">Pontibacter diazotrophicus</name>
    <dbReference type="NCBI Taxonomy" id="1400979"/>
    <lineage>
        <taxon>Bacteria</taxon>
        <taxon>Pseudomonadati</taxon>
        <taxon>Bacteroidota</taxon>
        <taxon>Cytophagia</taxon>
        <taxon>Cytophagales</taxon>
        <taxon>Hymenobacteraceae</taxon>
        <taxon>Pontibacter</taxon>
    </lineage>
</organism>
<evidence type="ECO:0000256" key="2">
    <source>
        <dbReference type="ARBA" id="ARBA00004818"/>
    </source>
</evidence>
<dbReference type="SUPFAM" id="SSF56784">
    <property type="entry name" value="HAD-like"/>
    <property type="match status" value="1"/>
</dbReference>
<dbReference type="NCBIfam" id="TIGR01549">
    <property type="entry name" value="HAD-SF-IA-v1"/>
    <property type="match status" value="1"/>
</dbReference>
<name>A0A3D8L8Q8_9BACT</name>
<dbReference type="Proteomes" id="UP000256708">
    <property type="component" value="Unassembled WGS sequence"/>
</dbReference>
<dbReference type="EC" id="3.1.3.18" evidence="4"/>
<comment type="similarity">
    <text evidence="3">Belongs to the HAD-like hydrolase superfamily. CbbY/CbbZ/Gph/YieH family.</text>
</comment>
<dbReference type="InterPro" id="IPR036412">
    <property type="entry name" value="HAD-like_sf"/>
</dbReference>